<evidence type="ECO:0000313" key="2">
    <source>
        <dbReference type="EMBL" id="NLR76061.1"/>
    </source>
</evidence>
<dbReference type="AlphaFoldDB" id="A0A847S2M4"/>
<organism evidence="2 3">
    <name type="scientific">Leeia aquatica</name>
    <dbReference type="NCBI Taxonomy" id="2725557"/>
    <lineage>
        <taxon>Bacteria</taxon>
        <taxon>Pseudomonadati</taxon>
        <taxon>Pseudomonadota</taxon>
        <taxon>Betaproteobacteria</taxon>
        <taxon>Neisseriales</taxon>
        <taxon>Leeiaceae</taxon>
        <taxon>Leeia</taxon>
    </lineage>
</organism>
<name>A0A847S2M4_9NEIS</name>
<dbReference type="InterPro" id="IPR036513">
    <property type="entry name" value="STAS_dom_sf"/>
</dbReference>
<gene>
    <name evidence="2" type="ORF">HF682_12920</name>
</gene>
<dbReference type="Gene3D" id="3.30.750.24">
    <property type="entry name" value="STAS domain"/>
    <property type="match status" value="1"/>
</dbReference>
<feature type="domain" description="STAS" evidence="1">
    <location>
        <begin position="1"/>
        <end position="101"/>
    </location>
</feature>
<dbReference type="Proteomes" id="UP000587991">
    <property type="component" value="Unassembled WGS sequence"/>
</dbReference>
<evidence type="ECO:0000313" key="3">
    <source>
        <dbReference type="Proteomes" id="UP000587991"/>
    </source>
</evidence>
<evidence type="ECO:0000259" key="1">
    <source>
        <dbReference type="PROSITE" id="PS50801"/>
    </source>
</evidence>
<dbReference type="PANTHER" id="PTHR33495">
    <property type="entry name" value="ANTI-SIGMA FACTOR ANTAGONIST TM_1081-RELATED-RELATED"/>
    <property type="match status" value="1"/>
</dbReference>
<dbReference type="RefSeq" id="WP_168877738.1">
    <property type="nucleotide sequence ID" value="NZ_JABAIM010000003.1"/>
</dbReference>
<dbReference type="InterPro" id="IPR058548">
    <property type="entry name" value="MlaB-like_STAS"/>
</dbReference>
<dbReference type="EMBL" id="JABAIM010000003">
    <property type="protein sequence ID" value="NLR76061.1"/>
    <property type="molecule type" value="Genomic_DNA"/>
</dbReference>
<dbReference type="SUPFAM" id="SSF52091">
    <property type="entry name" value="SpoIIaa-like"/>
    <property type="match status" value="1"/>
</dbReference>
<accession>A0A847S2M4</accession>
<keyword evidence="3" id="KW-1185">Reference proteome</keyword>
<sequence length="101" mass="11300">MHIEAQTQGDTAILHLSGRFDFSAHRDFREAYQAPLELADCKQLTIDFSQVEYVDSSALGMLLLLKEKAAVSGKSVVLSNCTGFVLEVFQVVNFQQLFQMI</sequence>
<dbReference type="Pfam" id="PF13466">
    <property type="entry name" value="STAS_2"/>
    <property type="match status" value="1"/>
</dbReference>
<dbReference type="GO" id="GO:0043856">
    <property type="term" value="F:anti-sigma factor antagonist activity"/>
    <property type="evidence" value="ECO:0007669"/>
    <property type="project" value="TreeGrafter"/>
</dbReference>
<dbReference type="PANTHER" id="PTHR33495:SF15">
    <property type="entry name" value="STAS DOMAIN-CONTAINING PROTEIN"/>
    <property type="match status" value="1"/>
</dbReference>
<protein>
    <submittedName>
        <fullName evidence="2">STAS domain-containing protein</fullName>
    </submittedName>
</protein>
<dbReference type="CDD" id="cd07043">
    <property type="entry name" value="STAS_anti-anti-sigma_factors"/>
    <property type="match status" value="1"/>
</dbReference>
<reference evidence="2 3" key="1">
    <citation type="submission" date="2020-04" db="EMBL/GenBank/DDBJ databases">
        <title>Draft genome of Leeia sp. IMCC25680.</title>
        <authorList>
            <person name="Song J."/>
            <person name="Cho J.-C."/>
        </authorList>
    </citation>
    <scope>NUCLEOTIDE SEQUENCE [LARGE SCALE GENOMIC DNA]</scope>
    <source>
        <strain evidence="2 3">IMCC25680</strain>
    </source>
</reference>
<dbReference type="PROSITE" id="PS50801">
    <property type="entry name" value="STAS"/>
    <property type="match status" value="1"/>
</dbReference>
<proteinExistence type="predicted"/>
<comment type="caution">
    <text evidence="2">The sequence shown here is derived from an EMBL/GenBank/DDBJ whole genome shotgun (WGS) entry which is preliminary data.</text>
</comment>
<dbReference type="InterPro" id="IPR002645">
    <property type="entry name" value="STAS_dom"/>
</dbReference>